<name>A0ABQ1M8F7_9PROT</name>
<feature type="region of interest" description="Disordered" evidence="1">
    <location>
        <begin position="308"/>
        <end position="337"/>
    </location>
</feature>
<dbReference type="Proteomes" id="UP000637769">
    <property type="component" value="Unassembled WGS sequence"/>
</dbReference>
<sequence>MSAADDLLRGIRVDGETLTALYDQWTPQEIIALDDDIRCLTLSDAMSGRQAVWYLDGENYYCGSHIEVVQRLHPQQVLAAVAPWFDELARHSLSAAPTSLDGAPRMPLFLATQLAAAWCVRVLTDMRQTQTSLTEQDQDLATLDERTLSSRQVRRLLGTRIGPESLVVLSPLSDRPLRSQISFVIEHQLIHRFYDPEADCTFYLSWWERQLDKPPSFYCPKANLLVSDENMAGMLPAMILGWYLSNPHHAATIADAQAFEARDYGLGSASSLLVEIEADSSLPPAPETTSADMISESWAFLHQNPSEIAAPASQDQRQEKKQSGRLFGRLRSLVKKT</sequence>
<accession>A0ABQ1M8F7</accession>
<dbReference type="EMBL" id="BMCH01000005">
    <property type="protein sequence ID" value="GGC34847.1"/>
    <property type="molecule type" value="Genomic_DNA"/>
</dbReference>
<evidence type="ECO:0000256" key="1">
    <source>
        <dbReference type="SAM" id="MobiDB-lite"/>
    </source>
</evidence>
<dbReference type="RefSeq" id="WP_188426680.1">
    <property type="nucleotide sequence ID" value="NZ_BMCH01000005.1"/>
</dbReference>
<proteinExistence type="predicted"/>
<evidence type="ECO:0000313" key="2">
    <source>
        <dbReference type="EMBL" id="GGC34847.1"/>
    </source>
</evidence>
<comment type="caution">
    <text evidence="2">The sequence shown here is derived from an EMBL/GenBank/DDBJ whole genome shotgun (WGS) entry which is preliminary data.</text>
</comment>
<organism evidence="2 3">
    <name type="scientific">Asaia siamensis</name>
    <dbReference type="NCBI Taxonomy" id="110479"/>
    <lineage>
        <taxon>Bacteria</taxon>
        <taxon>Pseudomonadati</taxon>
        <taxon>Pseudomonadota</taxon>
        <taxon>Alphaproteobacteria</taxon>
        <taxon>Acetobacterales</taxon>
        <taxon>Acetobacteraceae</taxon>
        <taxon>Asaia</taxon>
    </lineage>
</organism>
<gene>
    <name evidence="2" type="ORF">GCM10007207_20430</name>
</gene>
<keyword evidence="3" id="KW-1185">Reference proteome</keyword>
<protein>
    <recommendedName>
        <fullName evidence="4">DUF4123 domain-containing protein</fullName>
    </recommendedName>
</protein>
<reference evidence="3" key="1">
    <citation type="journal article" date="2019" name="Int. J. Syst. Evol. Microbiol.">
        <title>The Global Catalogue of Microorganisms (GCM) 10K type strain sequencing project: providing services to taxonomists for standard genome sequencing and annotation.</title>
        <authorList>
            <consortium name="The Broad Institute Genomics Platform"/>
            <consortium name="The Broad Institute Genome Sequencing Center for Infectious Disease"/>
            <person name="Wu L."/>
            <person name="Ma J."/>
        </authorList>
    </citation>
    <scope>NUCLEOTIDE SEQUENCE [LARGE SCALE GENOMIC DNA]</scope>
    <source>
        <strain evidence="3">CCM 7132</strain>
    </source>
</reference>
<evidence type="ECO:0000313" key="3">
    <source>
        <dbReference type="Proteomes" id="UP000637769"/>
    </source>
</evidence>
<evidence type="ECO:0008006" key="4">
    <source>
        <dbReference type="Google" id="ProtNLM"/>
    </source>
</evidence>